<dbReference type="Pfam" id="PF08242">
    <property type="entry name" value="Methyltransf_12"/>
    <property type="match status" value="1"/>
</dbReference>
<dbReference type="InterPro" id="IPR016039">
    <property type="entry name" value="Thiolase-like"/>
</dbReference>
<dbReference type="InterPro" id="IPR049552">
    <property type="entry name" value="PKS_DH_N"/>
</dbReference>
<evidence type="ECO:0000256" key="5">
    <source>
        <dbReference type="ARBA" id="ARBA00023002"/>
    </source>
</evidence>
<dbReference type="InterPro" id="IPR009081">
    <property type="entry name" value="PP-bd_ACP"/>
</dbReference>
<dbReference type="InterPro" id="IPR014031">
    <property type="entry name" value="Ketoacyl_synth_C"/>
</dbReference>
<feature type="active site" description="Proton acceptor; for dehydratase activity" evidence="8">
    <location>
        <position position="862"/>
    </location>
</feature>
<evidence type="ECO:0000313" key="14">
    <source>
        <dbReference type="Proteomes" id="UP001521116"/>
    </source>
</evidence>
<dbReference type="Gene3D" id="3.90.180.10">
    <property type="entry name" value="Medium-chain alcohol dehydrogenases, catalytic domain"/>
    <property type="match status" value="1"/>
</dbReference>
<keyword evidence="6" id="KW-0511">Multifunctional enzyme</keyword>
<dbReference type="Pfam" id="PF00550">
    <property type="entry name" value="PP-binding"/>
    <property type="match status" value="1"/>
</dbReference>
<dbReference type="Pfam" id="PF08240">
    <property type="entry name" value="ADH_N"/>
    <property type="match status" value="1"/>
</dbReference>
<keyword evidence="4" id="KW-0521">NADP</keyword>
<dbReference type="Gene3D" id="1.10.1200.10">
    <property type="entry name" value="ACP-like"/>
    <property type="match status" value="1"/>
</dbReference>
<dbReference type="InterPro" id="IPR029063">
    <property type="entry name" value="SAM-dependent_MTases_sf"/>
</dbReference>
<dbReference type="Pfam" id="PF02801">
    <property type="entry name" value="Ketoacyl-synt_C"/>
    <property type="match status" value="1"/>
</dbReference>
<dbReference type="PROSITE" id="PS01162">
    <property type="entry name" value="QOR_ZETA_CRYSTAL"/>
    <property type="match status" value="1"/>
</dbReference>
<dbReference type="Gene3D" id="3.40.47.10">
    <property type="match status" value="1"/>
</dbReference>
<dbReference type="InterPro" id="IPR014030">
    <property type="entry name" value="Ketoacyl_synth_N"/>
</dbReference>
<dbReference type="Pfam" id="PF00107">
    <property type="entry name" value="ADH_zinc_N"/>
    <property type="match status" value="1"/>
</dbReference>
<dbReference type="Pfam" id="PF16197">
    <property type="entry name" value="KAsynt_C_assoc"/>
    <property type="match status" value="1"/>
</dbReference>
<name>A0ABR3SKG1_9PEZI</name>
<evidence type="ECO:0000256" key="9">
    <source>
        <dbReference type="SAM" id="MobiDB-lite"/>
    </source>
</evidence>
<dbReference type="InterPro" id="IPR011032">
    <property type="entry name" value="GroES-like_sf"/>
</dbReference>
<dbReference type="SMART" id="SM00826">
    <property type="entry name" value="PKS_DH"/>
    <property type="match status" value="1"/>
</dbReference>
<dbReference type="SUPFAM" id="SSF55048">
    <property type="entry name" value="Probable ACP-binding domain of malonyl-CoA ACP transacylase"/>
    <property type="match status" value="1"/>
</dbReference>
<dbReference type="EMBL" id="JAJVDC020000121">
    <property type="protein sequence ID" value="KAL1623337.1"/>
    <property type="molecule type" value="Genomic_DNA"/>
</dbReference>
<dbReference type="InterPro" id="IPR020806">
    <property type="entry name" value="PKS_PP-bd"/>
</dbReference>
<feature type="region of interest" description="C-terminal hotdog fold" evidence="8">
    <location>
        <begin position="998"/>
        <end position="1154"/>
    </location>
</feature>
<dbReference type="Pfam" id="PF00109">
    <property type="entry name" value="ketoacyl-synt"/>
    <property type="match status" value="1"/>
</dbReference>
<dbReference type="PANTHER" id="PTHR43775:SF29">
    <property type="entry name" value="ASPERFURANONE POLYKETIDE SYNTHASE AFOG-RELATED"/>
    <property type="match status" value="1"/>
</dbReference>
<evidence type="ECO:0000256" key="8">
    <source>
        <dbReference type="PROSITE-ProRule" id="PRU01363"/>
    </source>
</evidence>
<evidence type="ECO:0000256" key="3">
    <source>
        <dbReference type="ARBA" id="ARBA00022679"/>
    </source>
</evidence>
<dbReference type="InterPro" id="IPR020843">
    <property type="entry name" value="ER"/>
</dbReference>
<sequence>MEGDKVEPIAIIGLSLKFPDDATSAESFWKMLAAGRSASKEIPPERFNVDAFYHPDPERLDSFHVRRAHFIEEDLAAFDALFFNMSPAEAQGLDPQQRGLLEGTYHALENSGIPIRAIAGSNTSVHVASFGRDWDAMISQDTEFQSKYTATGTGSSMLSNRISHFYDLRGPSLTVDTACSSGLYAFHLACQSLRLGESEIGIVSGSNTYLSPHAMSVPLSNAGFLSPDGRCYSFDHKANGYARGEGFGTVIIKPLRNAIRDGDTIRAVVRASGVNQDGRTPSITQPSAVAQAAMIRATYAAGGLDFGTTQYIEAHGTGTSVGDPLEAQAIGEVFRDSREAVPLHVGSVKTNIGHLEGASGLAGLLKTVLVLEKGLIPPNVGFEKPNPSIDTEGLGIQFPTQLTPWPTAGLRRASVSSFGYGGSNAHVVMEDACNYLRIRGLKGHHSSADFADYPDSGRNGVKNGQSNGITTGNLNGNTVNGFKGLLVLSAADEQGPQRQADALQKHFATISFEDHSTDNFMNTLQTLYQRRSSLDWRSFSIAGSTDELALELAEKSAWKIAFYRGLLSEKLCSDETREETTMISVGLSEHDVKPYLQETSVTVACVNSPANVTLSGPKRDIEGLSVQLDHEQIFARKLAVGIAYHSSIMEDIAGEYQALLKDINTAFDGEKQEKQAPGITVYSSVTGEATSLSEMSRSSYWARNLVSPVRFSDALSSMVASNDIQFIIEVGPHAALRRPVQETLAPLLGKDRWRYMPTLKQGHSGPFTIFEMAGTLWCTGAGIDIGAVNGLGNSQRRLADLPQYPFNRGNRCWLESRISRKFRFRSHRRHPLLGLRSKDWNASEASWRHIIKVHENPWVLDHALNGSPIYPGSGMLVMAIEAARQLCLRPDGITGYRLQNVRLLRAIPISGSDQGSEAQLHMRPRGDPAQHPWYDWRIFTLGGGSGSDADWVEAAHGSVKVEHRAESSSSDDDGMAARAARRADALRRRHDDVVGSCFLGVRGELFYDAVARLGFQYGPFFRQLRDVRYDRAGRAAASIPLRSWAPGTPYAETDPCVIHPVALDALTHLMMVALSAGGGRPIPTMMFTHLREMWVSQELLTAAGEPVLHASAHETMRGFREAEYSMTAFLAGSPEPVLTSEGQRGTAITSLAGSAAMDDGTDRMCYGMDWKPCMALMTKEQAQKYFERQFAVHIAPPSKETIDFADALAMHYLESVLEELDKDSSRKYEKHFEKYVWWMRQVVHDKDRYTLASRGYNDVHIAQLVQEAPESQEAALRLVARVGEHLRQVLIGKADPLQVIFEGHLVDEFYHSPLLTFNSKKMGAVIEVLAHENPGLRVLEIGAGTGSSTAEILPYLTYNTGGNDKVLRVSEYAYTDISPAFFGRARELFHTHASQMRFEKLDIEHDPSLQGFELGSYDVVIAGNVLHATSDLQQPLRHVRALLKPGGKLLLAETCNLDNVRDGLVFGLLPGWWLRPSWWSTSEEHRNRGPLLSEQQWGEALPICGFSGVELLFRDREHPPHHRITVMVATAVEEETNVADSAGPLVIVVDEKSGLQREVAQQLKHYLVNSQIMSLNVTGTREMTGTTVISLLELDNVVLEKVNEAEFDQIKHLSLGSKRVLWVTTGGGTQASRPSAEIAVGFGRTICSEKGDNQAFIILNLNGTCGCAKTIARVLDHGVETEYTEEDGVLCIPRLMPTGHMNDLLVSRTRQKDLEPHTLGQDPDRHITLTIESPGLLDTLYFAEDPNSDAPLGDNEVEIQVRATSLNFKDVMIALGQVPGDGFGFDGAGVVTQVGSSNASDLCLGDRVVFFAPSGGFGTYLRCAASQVHAMPASMDFAAAAALPVVFSTALYALDYVARLRAGETVLIHAGAGGVGQAAIQLARLRRAAKIFVTVGSAEKKQLVAQQYGIPEDCCFTSRDASFAQDVKNATGGRGVDVVLNSLAGDLLLQTWDCVAPFGRFVEIGKRDIISNGTLPLGPFARNISFAAVDLTVVMQEDRSLMAEIMRNVMSLLCEHPELHEPRPLHLFPASKLEQAMRFLQSGKNTGKTVIEFNDGDQVQVEPSPFFHLRNEFRPALKPTYRFEADATYVIGGGLGGLGRNIVRWMVSRGAKNFLLLSRTGPKTPEAVKFLSDLSTSGVTAWAPPCDVTNLSVLESTIQECSQKLPPIRGCIQGTMVLHDDLFENMTSTTFHAALSPKALGSHNLHTALSAHPLTHFVLLSSFGGLIGNRGQLNYAAGNTYADALARHRAARSLPAVALNLPLVLEAGSANDNAAFADALRRAGYSGLRQDALMALLDLACDPAAPPCPQIAAIADSPRQLRRKRRDAVGVAWMDKPLFRNMLRLGEAAEEAARVAGGGVVGEAAACAVDYRALVRAAASVEAAGEVVAEGLAGKLARLLAVPEGDVDVGKPAYLLGVDSLIAVELRYWFLKELGVEVAVFNIMKDWSVAELCQDVAGHVWEK</sequence>
<dbReference type="SUPFAM" id="SSF53901">
    <property type="entry name" value="Thiolase-like"/>
    <property type="match status" value="1"/>
</dbReference>
<dbReference type="SUPFAM" id="SSF47336">
    <property type="entry name" value="ACP-like"/>
    <property type="match status" value="1"/>
</dbReference>
<dbReference type="InterPro" id="IPR001227">
    <property type="entry name" value="Ac_transferase_dom_sf"/>
</dbReference>
<dbReference type="InterPro" id="IPR049900">
    <property type="entry name" value="PKS_mFAS_DH"/>
</dbReference>
<dbReference type="InterPro" id="IPR013154">
    <property type="entry name" value="ADH-like_N"/>
</dbReference>
<dbReference type="InterPro" id="IPR036291">
    <property type="entry name" value="NAD(P)-bd_dom_sf"/>
</dbReference>
<dbReference type="SMART" id="SM00822">
    <property type="entry name" value="PKS_KR"/>
    <property type="match status" value="1"/>
</dbReference>
<dbReference type="InterPro" id="IPR014043">
    <property type="entry name" value="Acyl_transferase_dom"/>
</dbReference>
<dbReference type="SUPFAM" id="SSF50129">
    <property type="entry name" value="GroES-like"/>
    <property type="match status" value="1"/>
</dbReference>
<feature type="active site" description="Proton donor; for dehydratase activity" evidence="8">
    <location>
        <position position="1064"/>
    </location>
</feature>
<keyword evidence="7" id="KW-0012">Acyltransferase</keyword>
<evidence type="ECO:0000256" key="7">
    <source>
        <dbReference type="ARBA" id="ARBA00023315"/>
    </source>
</evidence>
<dbReference type="InterPro" id="IPR049551">
    <property type="entry name" value="PKS_DH_C"/>
</dbReference>
<dbReference type="CDD" id="cd02440">
    <property type="entry name" value="AdoMet_MTases"/>
    <property type="match status" value="1"/>
</dbReference>
<dbReference type="InterPro" id="IPR056501">
    <property type="entry name" value="NAD-bd_HRPKS_sdrA"/>
</dbReference>
<dbReference type="InterPro" id="IPR042104">
    <property type="entry name" value="PKS_dehydratase_sf"/>
</dbReference>
<dbReference type="PROSITE" id="PS52019">
    <property type="entry name" value="PKS_MFAS_DH"/>
    <property type="match status" value="1"/>
</dbReference>
<evidence type="ECO:0000256" key="1">
    <source>
        <dbReference type="ARBA" id="ARBA00022450"/>
    </source>
</evidence>
<evidence type="ECO:0000256" key="4">
    <source>
        <dbReference type="ARBA" id="ARBA00022857"/>
    </source>
</evidence>
<dbReference type="SMART" id="SM00825">
    <property type="entry name" value="PKS_KS"/>
    <property type="match status" value="1"/>
</dbReference>
<gene>
    <name evidence="13" type="ORF">SLS56_008337</name>
</gene>
<dbReference type="InterPro" id="IPR013217">
    <property type="entry name" value="Methyltransf_12"/>
</dbReference>
<evidence type="ECO:0000259" key="11">
    <source>
        <dbReference type="PROSITE" id="PS52004"/>
    </source>
</evidence>
<proteinExistence type="predicted"/>
<dbReference type="CDD" id="cd05195">
    <property type="entry name" value="enoyl_red"/>
    <property type="match status" value="1"/>
</dbReference>
<dbReference type="Gene3D" id="3.40.366.10">
    <property type="entry name" value="Malonyl-Coenzyme A Acyl Carrier Protein, domain 2"/>
    <property type="match status" value="1"/>
</dbReference>
<dbReference type="PANTHER" id="PTHR43775">
    <property type="entry name" value="FATTY ACID SYNTHASE"/>
    <property type="match status" value="1"/>
</dbReference>
<dbReference type="Proteomes" id="UP001521116">
    <property type="component" value="Unassembled WGS sequence"/>
</dbReference>
<feature type="domain" description="PKS/mFAS DH" evidence="12">
    <location>
        <begin position="830"/>
        <end position="1154"/>
    </location>
</feature>
<dbReference type="CDD" id="cd00833">
    <property type="entry name" value="PKS"/>
    <property type="match status" value="1"/>
</dbReference>
<dbReference type="Pfam" id="PF08659">
    <property type="entry name" value="KR"/>
    <property type="match status" value="1"/>
</dbReference>
<dbReference type="SMART" id="SM00823">
    <property type="entry name" value="PKS_PP"/>
    <property type="match status" value="1"/>
</dbReference>
<dbReference type="SUPFAM" id="SSF51735">
    <property type="entry name" value="NAD(P)-binding Rossmann-fold domains"/>
    <property type="match status" value="2"/>
</dbReference>
<dbReference type="Gene3D" id="3.30.70.3290">
    <property type="match status" value="1"/>
</dbReference>
<evidence type="ECO:0000259" key="10">
    <source>
        <dbReference type="PROSITE" id="PS50075"/>
    </source>
</evidence>
<dbReference type="Pfam" id="PF23114">
    <property type="entry name" value="NAD-bd_HRPKS_sdrA"/>
    <property type="match status" value="1"/>
</dbReference>
<feature type="domain" description="Carrier" evidence="10">
    <location>
        <begin position="2383"/>
        <end position="2460"/>
    </location>
</feature>
<dbReference type="SUPFAM" id="SSF53335">
    <property type="entry name" value="S-adenosyl-L-methionine-dependent methyltransferases"/>
    <property type="match status" value="1"/>
</dbReference>
<dbReference type="InterPro" id="IPR020841">
    <property type="entry name" value="PKS_Beta-ketoAc_synthase_dom"/>
</dbReference>
<evidence type="ECO:0000256" key="6">
    <source>
        <dbReference type="ARBA" id="ARBA00023268"/>
    </source>
</evidence>
<keyword evidence="1" id="KW-0596">Phosphopantetheine</keyword>
<dbReference type="InterPro" id="IPR016036">
    <property type="entry name" value="Malonyl_transacylase_ACP-bd"/>
</dbReference>
<dbReference type="Pfam" id="PF21089">
    <property type="entry name" value="PKS_DH_N"/>
    <property type="match status" value="1"/>
</dbReference>
<evidence type="ECO:0000259" key="12">
    <source>
        <dbReference type="PROSITE" id="PS52019"/>
    </source>
</evidence>
<dbReference type="InterPro" id="IPR032821">
    <property type="entry name" value="PKS_assoc"/>
</dbReference>
<feature type="region of interest" description="Disordered" evidence="9">
    <location>
        <begin position="452"/>
        <end position="473"/>
    </location>
</feature>
<dbReference type="InterPro" id="IPR050091">
    <property type="entry name" value="PKS_NRPS_Biosynth_Enz"/>
</dbReference>
<dbReference type="SMART" id="SM00827">
    <property type="entry name" value="PKS_AT"/>
    <property type="match status" value="1"/>
</dbReference>
<feature type="region of interest" description="N-terminal hotdog fold" evidence="8">
    <location>
        <begin position="830"/>
        <end position="966"/>
    </location>
</feature>
<dbReference type="PROSITE" id="PS00606">
    <property type="entry name" value="KS3_1"/>
    <property type="match status" value="1"/>
</dbReference>
<dbReference type="InterPro" id="IPR036736">
    <property type="entry name" value="ACP-like_sf"/>
</dbReference>
<dbReference type="SUPFAM" id="SSF52151">
    <property type="entry name" value="FabD/lysophospholipase-like"/>
    <property type="match status" value="1"/>
</dbReference>
<keyword evidence="5" id="KW-0560">Oxidoreductase</keyword>
<accession>A0ABR3SKG1</accession>
<protein>
    <submittedName>
        <fullName evidence="13">Type I Iterative PKS</fullName>
    </submittedName>
</protein>
<comment type="caution">
    <text evidence="13">The sequence shown here is derived from an EMBL/GenBank/DDBJ whole genome shotgun (WGS) entry which is preliminary data.</text>
</comment>
<dbReference type="PROSITE" id="PS50075">
    <property type="entry name" value="CARRIER"/>
    <property type="match status" value="1"/>
</dbReference>
<reference evidence="13 14" key="1">
    <citation type="submission" date="2024-02" db="EMBL/GenBank/DDBJ databases">
        <title>De novo assembly and annotation of 12 fungi associated with fruit tree decline syndrome in Ontario, Canada.</title>
        <authorList>
            <person name="Sulman M."/>
            <person name="Ellouze W."/>
            <person name="Ilyukhin E."/>
        </authorList>
    </citation>
    <scope>NUCLEOTIDE SEQUENCE [LARGE SCALE GENOMIC DNA]</scope>
    <source>
        <strain evidence="13 14">M1-105</strain>
    </source>
</reference>
<dbReference type="Pfam" id="PF00698">
    <property type="entry name" value="Acyl_transf_1"/>
    <property type="match status" value="1"/>
</dbReference>
<keyword evidence="2" id="KW-0597">Phosphoprotein</keyword>
<dbReference type="InterPro" id="IPR016035">
    <property type="entry name" value="Acyl_Trfase/lysoPLipase"/>
</dbReference>
<evidence type="ECO:0000256" key="2">
    <source>
        <dbReference type="ARBA" id="ARBA00022553"/>
    </source>
</evidence>
<dbReference type="Gene3D" id="3.40.50.720">
    <property type="entry name" value="NAD(P)-binding Rossmann-like Domain"/>
    <property type="match status" value="1"/>
</dbReference>
<evidence type="ECO:0000313" key="13">
    <source>
        <dbReference type="EMBL" id="KAL1623337.1"/>
    </source>
</evidence>
<dbReference type="Pfam" id="PF14765">
    <property type="entry name" value="PS-DH"/>
    <property type="match status" value="1"/>
</dbReference>
<dbReference type="InterPro" id="IPR018201">
    <property type="entry name" value="Ketoacyl_synth_AS"/>
</dbReference>
<dbReference type="InterPro" id="IPR002364">
    <property type="entry name" value="Quin_OxRdtase/zeta-crystal_CS"/>
</dbReference>
<dbReference type="Gene3D" id="3.10.129.110">
    <property type="entry name" value="Polyketide synthase dehydratase"/>
    <property type="match status" value="1"/>
</dbReference>
<dbReference type="Gene3D" id="3.40.50.150">
    <property type="entry name" value="Vaccinia Virus protein VP39"/>
    <property type="match status" value="1"/>
</dbReference>
<dbReference type="InterPro" id="IPR013968">
    <property type="entry name" value="PKS_KR"/>
</dbReference>
<keyword evidence="3" id="KW-0808">Transferase</keyword>
<dbReference type="PROSITE" id="PS52004">
    <property type="entry name" value="KS3_2"/>
    <property type="match status" value="1"/>
</dbReference>
<dbReference type="SMART" id="SM00829">
    <property type="entry name" value="PKS_ER"/>
    <property type="match status" value="1"/>
</dbReference>
<dbReference type="InterPro" id="IPR020807">
    <property type="entry name" value="PKS_DH"/>
</dbReference>
<organism evidence="13 14">
    <name type="scientific">Neofusicoccum ribis</name>
    <dbReference type="NCBI Taxonomy" id="45134"/>
    <lineage>
        <taxon>Eukaryota</taxon>
        <taxon>Fungi</taxon>
        <taxon>Dikarya</taxon>
        <taxon>Ascomycota</taxon>
        <taxon>Pezizomycotina</taxon>
        <taxon>Dothideomycetes</taxon>
        <taxon>Dothideomycetes incertae sedis</taxon>
        <taxon>Botryosphaeriales</taxon>
        <taxon>Botryosphaeriaceae</taxon>
        <taxon>Neofusicoccum</taxon>
    </lineage>
</organism>
<keyword evidence="14" id="KW-1185">Reference proteome</keyword>
<dbReference type="InterPro" id="IPR057326">
    <property type="entry name" value="KR_dom"/>
</dbReference>
<feature type="domain" description="Ketosynthase family 3 (KS3)" evidence="11">
    <location>
        <begin position="6"/>
        <end position="431"/>
    </location>
</feature>
<dbReference type="InterPro" id="IPR013149">
    <property type="entry name" value="ADH-like_C"/>
</dbReference>